<dbReference type="EMBL" id="CAMXCT030001136">
    <property type="protein sequence ID" value="CAL4774429.1"/>
    <property type="molecule type" value="Genomic_DNA"/>
</dbReference>
<feature type="compositionally biased region" description="Polar residues" evidence="1">
    <location>
        <begin position="238"/>
        <end position="250"/>
    </location>
</feature>
<name>A0A9P1C9H9_9DINO</name>
<comment type="caution">
    <text evidence="2">The sequence shown here is derived from an EMBL/GenBank/DDBJ whole genome shotgun (WGS) entry which is preliminary data.</text>
</comment>
<evidence type="ECO:0000313" key="4">
    <source>
        <dbReference type="Proteomes" id="UP001152797"/>
    </source>
</evidence>
<organism evidence="2">
    <name type="scientific">Cladocopium goreaui</name>
    <dbReference type="NCBI Taxonomy" id="2562237"/>
    <lineage>
        <taxon>Eukaryota</taxon>
        <taxon>Sar</taxon>
        <taxon>Alveolata</taxon>
        <taxon>Dinophyceae</taxon>
        <taxon>Suessiales</taxon>
        <taxon>Symbiodiniaceae</taxon>
        <taxon>Cladocopium</taxon>
    </lineage>
</organism>
<reference evidence="3" key="2">
    <citation type="submission" date="2024-04" db="EMBL/GenBank/DDBJ databases">
        <authorList>
            <person name="Chen Y."/>
            <person name="Shah S."/>
            <person name="Dougan E. K."/>
            <person name="Thang M."/>
            <person name="Chan C."/>
        </authorList>
    </citation>
    <scope>NUCLEOTIDE SEQUENCE [LARGE SCALE GENOMIC DNA]</scope>
</reference>
<protein>
    <submittedName>
        <fullName evidence="2">Uncharacterized protein</fullName>
    </submittedName>
</protein>
<evidence type="ECO:0000313" key="2">
    <source>
        <dbReference type="EMBL" id="CAI3987117.1"/>
    </source>
</evidence>
<accession>A0A9P1C9H9</accession>
<proteinExistence type="predicted"/>
<evidence type="ECO:0000313" key="3">
    <source>
        <dbReference type="EMBL" id="CAL1140492.1"/>
    </source>
</evidence>
<sequence length="320" mass="35767">MLLVMAKKGVWVLEQPFSSLVFRMDCFQKMCRTTKVFKQSFWMRGWGSSTAKRTTLWANSSAVRFFSTTKKAKGKKSSKKLADIYYDATGRKRYKGNKALRASQQYPIGFGVRFAQTVKHLKNERSPLLDHSYAPCSSFIRNFDVMPGKGHRCRKFNRSGRSRILAVMASKPLQTFPSRQWSCSTLLRGSSFLSEQRAAHKDMNCDDLLSAARARLQKLKAQSIAFSPAASFAAGSFETPSPKQPTTVQRCPSDGPDRRVPCKSPELPNSKDKTQFRAATADLASACEEALQPDEVEPRTKKAMGTTLAIPGDNLQDSRP</sequence>
<dbReference type="Proteomes" id="UP001152797">
    <property type="component" value="Unassembled WGS sequence"/>
</dbReference>
<feature type="region of interest" description="Disordered" evidence="1">
    <location>
        <begin position="290"/>
        <end position="320"/>
    </location>
</feature>
<keyword evidence="4" id="KW-1185">Reference proteome</keyword>
<feature type="region of interest" description="Disordered" evidence="1">
    <location>
        <begin position="236"/>
        <end position="274"/>
    </location>
</feature>
<reference evidence="2" key="1">
    <citation type="submission" date="2022-10" db="EMBL/GenBank/DDBJ databases">
        <authorList>
            <person name="Chen Y."/>
            <person name="Dougan E. K."/>
            <person name="Chan C."/>
            <person name="Rhodes N."/>
            <person name="Thang M."/>
        </authorList>
    </citation>
    <scope>NUCLEOTIDE SEQUENCE</scope>
</reference>
<gene>
    <name evidence="2" type="ORF">C1SCF055_LOCUS14416</name>
</gene>
<dbReference type="EMBL" id="CAMXCT020001136">
    <property type="protein sequence ID" value="CAL1140492.1"/>
    <property type="molecule type" value="Genomic_DNA"/>
</dbReference>
<dbReference type="EMBL" id="CAMXCT010001136">
    <property type="protein sequence ID" value="CAI3987117.1"/>
    <property type="molecule type" value="Genomic_DNA"/>
</dbReference>
<dbReference type="AlphaFoldDB" id="A0A9P1C9H9"/>
<evidence type="ECO:0000256" key="1">
    <source>
        <dbReference type="SAM" id="MobiDB-lite"/>
    </source>
</evidence>